<organism evidence="1 2">
    <name type="scientific">Nannocystis bainbridge</name>
    <dbReference type="NCBI Taxonomy" id="2995303"/>
    <lineage>
        <taxon>Bacteria</taxon>
        <taxon>Pseudomonadati</taxon>
        <taxon>Myxococcota</taxon>
        <taxon>Polyangia</taxon>
        <taxon>Nannocystales</taxon>
        <taxon>Nannocystaceae</taxon>
        <taxon>Nannocystis</taxon>
    </lineage>
</organism>
<sequence>MEVLRLCDPYAVDVPDELEDRTGYVFEEAGGGDADRLTIETELLPADVRPADLIAANRRSAARALGGDPGWPEGQVETGLGPAHTLAITDPEIVGGVWVAALRDPLGRMWTLRFESAREWADTVFMALVAAVGGGSLPPGWAERRAFGAPLALPTWLRPPRVYRFAAAGELVICLLDQGASDMPGAPEFEAWGGAGPDELLVVVPLAAGETLLASAEAVWGAWRLDRCDPYGTVLGSTWARVAAAPGLSLRLVVVEREREAIGAAGFSAMVASVARH</sequence>
<gene>
    <name evidence="1" type="ORF">POL25_13475</name>
</gene>
<dbReference type="EMBL" id="JAQNDL010000001">
    <property type="protein sequence ID" value="MDC0717911.1"/>
    <property type="molecule type" value="Genomic_DNA"/>
</dbReference>
<comment type="caution">
    <text evidence="1">The sequence shown here is derived from an EMBL/GenBank/DDBJ whole genome shotgun (WGS) entry which is preliminary data.</text>
</comment>
<evidence type="ECO:0000313" key="1">
    <source>
        <dbReference type="EMBL" id="MDC0717911.1"/>
    </source>
</evidence>
<keyword evidence="2" id="KW-1185">Reference proteome</keyword>
<proteinExistence type="predicted"/>
<evidence type="ECO:0000313" key="2">
    <source>
        <dbReference type="Proteomes" id="UP001221686"/>
    </source>
</evidence>
<accession>A0ABT5DWB8</accession>
<dbReference type="RefSeq" id="WP_272086392.1">
    <property type="nucleotide sequence ID" value="NZ_JAQNDL010000001.1"/>
</dbReference>
<dbReference type="Proteomes" id="UP001221686">
    <property type="component" value="Unassembled WGS sequence"/>
</dbReference>
<name>A0ABT5DWB8_9BACT</name>
<reference evidence="1 2" key="1">
    <citation type="submission" date="2022-11" db="EMBL/GenBank/DDBJ databases">
        <title>Minimal conservation of predation-associated metabolite biosynthetic gene clusters underscores biosynthetic potential of Myxococcota including descriptions for ten novel species: Archangium lansinium sp. nov., Myxococcus landrumus sp. nov., Nannocystis bai.</title>
        <authorList>
            <person name="Ahearne A."/>
            <person name="Stevens C."/>
            <person name="Dowd S."/>
        </authorList>
    </citation>
    <scope>NUCLEOTIDE SEQUENCE [LARGE SCALE GENOMIC DNA]</scope>
    <source>
        <strain evidence="1 2">BB15-2</strain>
    </source>
</reference>
<protein>
    <submittedName>
        <fullName evidence="1">Uncharacterized protein</fullName>
    </submittedName>
</protein>